<dbReference type="EMBL" id="FRBQ01000010">
    <property type="protein sequence ID" value="SHM93453.1"/>
    <property type="molecule type" value="Genomic_DNA"/>
</dbReference>
<dbReference type="Proteomes" id="UP000184305">
    <property type="component" value="Unassembled WGS sequence"/>
</dbReference>
<organism evidence="1 2">
    <name type="scientific">Phytopseudomonas punonensis</name>
    <dbReference type="NCBI Taxonomy" id="1220495"/>
    <lineage>
        <taxon>Bacteria</taxon>
        <taxon>Pseudomonadati</taxon>
        <taxon>Pseudomonadota</taxon>
        <taxon>Gammaproteobacteria</taxon>
        <taxon>Pseudomonadales</taxon>
        <taxon>Pseudomonadaceae</taxon>
        <taxon>Phytopseudomonas</taxon>
    </lineage>
</organism>
<evidence type="ECO:0000313" key="2">
    <source>
        <dbReference type="Proteomes" id="UP000184305"/>
    </source>
</evidence>
<accession>A0A1M7MR61</accession>
<name>A0A1M7MR61_9GAMM</name>
<dbReference type="AlphaFoldDB" id="A0A1M7MR61"/>
<evidence type="ECO:0000313" key="1">
    <source>
        <dbReference type="EMBL" id="SHM93453.1"/>
    </source>
</evidence>
<protein>
    <submittedName>
        <fullName evidence="1">Uncharacterized protein</fullName>
    </submittedName>
</protein>
<gene>
    <name evidence="1" type="ORF">SAMN05216288_0050</name>
</gene>
<proteinExistence type="predicted"/>
<dbReference type="STRING" id="1220495.SAMN05216288_0050"/>
<reference evidence="2" key="1">
    <citation type="submission" date="2016-11" db="EMBL/GenBank/DDBJ databases">
        <authorList>
            <person name="Varghese N."/>
            <person name="Submissions S."/>
        </authorList>
    </citation>
    <scope>NUCLEOTIDE SEQUENCE [LARGE SCALE GENOMIC DNA]</scope>
    <source>
        <strain evidence="2">CECT 8089</strain>
    </source>
</reference>
<keyword evidence="2" id="KW-1185">Reference proteome</keyword>
<sequence>MIFLGMRKGCYKAKADVPSVGWTTLFLSTIALAERWTDEASYTLRKAATAALQSNR</sequence>